<dbReference type="EMBL" id="CADCXN010000077">
    <property type="protein sequence ID" value="CAA9891666.1"/>
    <property type="molecule type" value="Genomic_DNA"/>
</dbReference>
<evidence type="ECO:0000313" key="2">
    <source>
        <dbReference type="Proteomes" id="UP000494216"/>
    </source>
</evidence>
<name>A0A8S0XTJ9_9GAMM</name>
<gene>
    <name evidence="1" type="ORF">METHB2_470030</name>
</gene>
<keyword evidence="2" id="KW-1185">Reference proteome</keyword>
<sequence length="61" mass="6769">MPVHWAIMSTLTAELAAQIEQMAALHEQNVAAQYAGVFKFSALDINYKNAEKELLGNNSFQ</sequence>
<dbReference type="AlphaFoldDB" id="A0A8S0XTJ9"/>
<evidence type="ECO:0000313" key="1">
    <source>
        <dbReference type="EMBL" id="CAA9891666.1"/>
    </source>
</evidence>
<comment type="caution">
    <text evidence="1">The sequence shown here is derived from an EMBL/GenBank/DDBJ whole genome shotgun (WGS) entry which is preliminary data.</text>
</comment>
<proteinExistence type="predicted"/>
<protein>
    <submittedName>
        <fullName evidence="1">Uncharacterized protein</fullName>
    </submittedName>
</protein>
<organism evidence="1 2">
    <name type="scientific">Candidatus Methylobacter favarea</name>
    <dbReference type="NCBI Taxonomy" id="2707345"/>
    <lineage>
        <taxon>Bacteria</taxon>
        <taxon>Pseudomonadati</taxon>
        <taxon>Pseudomonadota</taxon>
        <taxon>Gammaproteobacteria</taxon>
        <taxon>Methylococcales</taxon>
        <taxon>Methylococcaceae</taxon>
        <taxon>Methylobacter</taxon>
    </lineage>
</organism>
<reference evidence="1 2" key="1">
    <citation type="submission" date="2020-02" db="EMBL/GenBank/DDBJ databases">
        <authorList>
            <person name="Hogendoorn C."/>
        </authorList>
    </citation>
    <scope>NUCLEOTIDE SEQUENCE [LARGE SCALE GENOMIC DNA]</scope>
    <source>
        <strain evidence="1">METHB21</strain>
    </source>
</reference>
<dbReference type="Proteomes" id="UP000494216">
    <property type="component" value="Unassembled WGS sequence"/>
</dbReference>
<accession>A0A8S0XTJ9</accession>